<feature type="signal peptide" evidence="1">
    <location>
        <begin position="1"/>
        <end position="17"/>
    </location>
</feature>
<dbReference type="Gene3D" id="3.20.20.80">
    <property type="entry name" value="Glycosidases"/>
    <property type="match status" value="1"/>
</dbReference>
<dbReference type="SUPFAM" id="SSF51445">
    <property type="entry name" value="(Trans)glycosidases"/>
    <property type="match status" value="1"/>
</dbReference>
<dbReference type="AlphaFoldDB" id="A0AA88YGS8"/>
<proteinExistence type="predicted"/>
<name>A0AA88YGS8_PINIB</name>
<gene>
    <name evidence="2" type="ORF">FSP39_006123</name>
</gene>
<keyword evidence="1" id="KW-0732">Signal</keyword>
<organism evidence="2 3">
    <name type="scientific">Pinctada imbricata</name>
    <name type="common">Atlantic pearl-oyster</name>
    <name type="synonym">Pinctada martensii</name>
    <dbReference type="NCBI Taxonomy" id="66713"/>
    <lineage>
        <taxon>Eukaryota</taxon>
        <taxon>Metazoa</taxon>
        <taxon>Spiralia</taxon>
        <taxon>Lophotrochozoa</taxon>
        <taxon>Mollusca</taxon>
        <taxon>Bivalvia</taxon>
        <taxon>Autobranchia</taxon>
        <taxon>Pteriomorphia</taxon>
        <taxon>Pterioida</taxon>
        <taxon>Pterioidea</taxon>
        <taxon>Pteriidae</taxon>
        <taxon>Pinctada</taxon>
    </lineage>
</organism>
<evidence type="ECO:0000256" key="1">
    <source>
        <dbReference type="SAM" id="SignalP"/>
    </source>
</evidence>
<evidence type="ECO:0000313" key="2">
    <source>
        <dbReference type="EMBL" id="KAK3104612.1"/>
    </source>
</evidence>
<keyword evidence="3" id="KW-1185">Reference proteome</keyword>
<feature type="chain" id="PRO_5041692930" evidence="1">
    <location>
        <begin position="18"/>
        <end position="626"/>
    </location>
</feature>
<comment type="caution">
    <text evidence="2">The sequence shown here is derived from an EMBL/GenBank/DDBJ whole genome shotgun (WGS) entry which is preliminary data.</text>
</comment>
<accession>A0AA88YGS8</accession>
<dbReference type="EMBL" id="VSWD01000004">
    <property type="protein sequence ID" value="KAK3104612.1"/>
    <property type="molecule type" value="Genomic_DNA"/>
</dbReference>
<protein>
    <submittedName>
        <fullName evidence="2">Uncharacterized protein</fullName>
    </submittedName>
</protein>
<evidence type="ECO:0000313" key="3">
    <source>
        <dbReference type="Proteomes" id="UP001186944"/>
    </source>
</evidence>
<sequence length="626" mass="72000">MKIVYLLLSYVVISSYALQVTIHPKYLAQGGRVHYEDDRWDGHNGLDVSYLIDKCKAIGTESGRWLNRDIDIFRKANQDPHRHGYADPNHFTNDHGLCNKFVDNINRYNHFSGSTTDMIMEIKGLYWPSWMDTSHHGGKFPNNVDAAADMVSQFLSAINKCSHGKMPAFFEVMNEPDAAWKYISWETVIEFHKLVAAKLKSKFPHLQVGGPTETSIIADTNENNFQFWRFVEQFLNMSLDHMDFFSFHPYNDFFVENGKYRWNGANEARLVAFMDMVENYANIRKGTTVPLIISEFGVGGEHGIDNNRPSNFIDWAHVNQHNAHMFTYQHHRQFIDRAVGFFLANEEYQGENSLHFSLFNHDGSERHGAKAYKFWHHLNYNYKYLRIDSEFDNHDRMISPLALADPTHGKIAVLLHNYDFSGKTVNLHFLNNMISTSGATSTCIYLDNNRNPIMSENSPLHWNNGNVYMHPDSSCIFSFHSNINLNNLGTIQETDYYGHEMKIQIKRQCSLCILSCQGCENAAQTHVNVGSTSNMQYVKLRIAVTLDKHNGQFGNPTPKGVKVNDHNVSKYYRLFLAGRWHEDSLWEVYVYDVPTWVVKHGSNSIKVAFNQEQGYVTSMVMSVGTS</sequence>
<dbReference type="Gene3D" id="2.60.120.1200">
    <property type="match status" value="1"/>
</dbReference>
<reference evidence="2" key="1">
    <citation type="submission" date="2019-08" db="EMBL/GenBank/DDBJ databases">
        <title>The improved chromosome-level genome for the pearl oyster Pinctada fucata martensii using PacBio sequencing and Hi-C.</title>
        <authorList>
            <person name="Zheng Z."/>
        </authorList>
    </citation>
    <scope>NUCLEOTIDE SEQUENCE</scope>
    <source>
        <strain evidence="2">ZZ-2019</strain>
        <tissue evidence="2">Adductor muscle</tissue>
    </source>
</reference>
<dbReference type="Proteomes" id="UP001186944">
    <property type="component" value="Unassembled WGS sequence"/>
</dbReference>
<dbReference type="InterPro" id="IPR017853">
    <property type="entry name" value="GH"/>
</dbReference>